<feature type="domain" description="Retrotransposon gag" evidence="1">
    <location>
        <begin position="14"/>
        <end position="105"/>
    </location>
</feature>
<evidence type="ECO:0000313" key="3">
    <source>
        <dbReference type="Proteomes" id="UP000012960"/>
    </source>
</evidence>
<dbReference type="Pfam" id="PF03732">
    <property type="entry name" value="Retrotrans_gag"/>
    <property type="match status" value="1"/>
</dbReference>
<dbReference type="EnsemblPlants" id="Ma09_t20200.1">
    <property type="protein sequence ID" value="Ma09_p20200.1"/>
    <property type="gene ID" value="Ma09_g20200"/>
</dbReference>
<dbReference type="InParanoid" id="A0A804KLN8"/>
<dbReference type="OMA" id="HTVEECA"/>
<reference evidence="2" key="1">
    <citation type="submission" date="2021-05" db="UniProtKB">
        <authorList>
            <consortium name="EnsemblPlants"/>
        </authorList>
    </citation>
    <scope>IDENTIFICATION</scope>
    <source>
        <strain evidence="2">subsp. malaccensis</strain>
    </source>
</reference>
<keyword evidence="3" id="KW-1185">Reference proteome</keyword>
<dbReference type="Proteomes" id="UP000012960">
    <property type="component" value="Unplaced"/>
</dbReference>
<proteinExistence type="predicted"/>
<dbReference type="PANTHER" id="PTHR33223:SF10">
    <property type="entry name" value="AMINOTRANSFERASE-LIKE PLANT MOBILE DOMAIN-CONTAINING PROTEIN"/>
    <property type="match status" value="1"/>
</dbReference>
<organism evidence="2 3">
    <name type="scientific">Musa acuminata subsp. malaccensis</name>
    <name type="common">Wild banana</name>
    <name type="synonym">Musa malaccensis</name>
    <dbReference type="NCBI Taxonomy" id="214687"/>
    <lineage>
        <taxon>Eukaryota</taxon>
        <taxon>Viridiplantae</taxon>
        <taxon>Streptophyta</taxon>
        <taxon>Embryophyta</taxon>
        <taxon>Tracheophyta</taxon>
        <taxon>Spermatophyta</taxon>
        <taxon>Magnoliopsida</taxon>
        <taxon>Liliopsida</taxon>
        <taxon>Zingiberales</taxon>
        <taxon>Musaceae</taxon>
        <taxon>Musa</taxon>
    </lineage>
</organism>
<dbReference type="PANTHER" id="PTHR33223">
    <property type="entry name" value="CCHC-TYPE DOMAIN-CONTAINING PROTEIN"/>
    <property type="match status" value="1"/>
</dbReference>
<dbReference type="Gramene" id="Ma09_t20200.1">
    <property type="protein sequence ID" value="Ma09_p20200.1"/>
    <property type="gene ID" value="Ma09_g20200"/>
</dbReference>
<protein>
    <recommendedName>
        <fullName evidence="1">Retrotransposon gag domain-containing protein</fullName>
    </recommendedName>
</protein>
<evidence type="ECO:0000259" key="1">
    <source>
        <dbReference type="Pfam" id="PF03732"/>
    </source>
</evidence>
<dbReference type="AlphaFoldDB" id="A0A804KLN8"/>
<accession>A0A804KLN8</accession>
<name>A0A804KLN8_MUSAM</name>
<evidence type="ECO:0000313" key="2">
    <source>
        <dbReference type="EnsemblPlants" id="Ma09_p20200.1"/>
    </source>
</evidence>
<sequence length="232" mass="26666">MALYGTSDALMCKAFPTTLRGSARAWYNGLKTRTIASFDQLVKDFELNFLGYAQPKPSVALLLGLNEREDEPLSHFVNRFATQIRGLPDAHPSLLMQAFMIGLRPSRFFWSLVKRLPTSVSEKREEHKRARPELARGQLSVAPRRTMDRPDPPALRTPLLSLGASRTEIFLQIRKKGLLKAPNPMKSPRELTDQSKYCRFHQQSGHDIEECRELKRQIEELVRRGHLGRYIR</sequence>
<dbReference type="InterPro" id="IPR005162">
    <property type="entry name" value="Retrotrans_gag_dom"/>
</dbReference>
<dbReference type="OrthoDB" id="1740536at2759"/>